<keyword evidence="1" id="KW-0472">Membrane</keyword>
<evidence type="ECO:0000313" key="3">
    <source>
        <dbReference type="Proteomes" id="UP000003639"/>
    </source>
</evidence>
<sequence length="161" mass="17617">MEDFVLLGGFAAIVILGYFVVARVDLFLEKVRRQNSEQGGTPPLNIATSSFNAIPSVINILNDMEARHPDVQYNLCFGPEQEVIRVFEVGGADVAIVSAQAESRGSAQRKDITIDPQPAFMADGSVALKAFDQAPQDKKVLWKDGNAHVLTAEFVRQFCGY</sequence>
<dbReference type="SUPFAM" id="SSF53850">
    <property type="entry name" value="Periplasmic binding protein-like II"/>
    <property type="match status" value="1"/>
</dbReference>
<reference evidence="2 3" key="2">
    <citation type="submission" date="2007-06" db="EMBL/GenBank/DDBJ databases">
        <title>Draft genome sequence of Pseudoflavonifractor capillosus ATCC 29799.</title>
        <authorList>
            <person name="Sudarsanam P."/>
            <person name="Ley R."/>
            <person name="Guruge J."/>
            <person name="Turnbaugh P.J."/>
            <person name="Mahowald M."/>
            <person name="Liep D."/>
            <person name="Gordon J."/>
        </authorList>
    </citation>
    <scope>NUCLEOTIDE SEQUENCE [LARGE SCALE GENOMIC DNA]</scope>
    <source>
        <strain evidence="2 3">ATCC 29799</strain>
    </source>
</reference>
<feature type="transmembrane region" description="Helical" evidence="1">
    <location>
        <begin position="6"/>
        <end position="28"/>
    </location>
</feature>
<dbReference type="Proteomes" id="UP000003639">
    <property type="component" value="Unassembled WGS sequence"/>
</dbReference>
<dbReference type="OrthoDB" id="1928845at2"/>
<name>A6P1Z8_9FIRM</name>
<dbReference type="RefSeq" id="WP_006574982.1">
    <property type="nucleotide sequence ID" value="NZ_AAXG02000049.1"/>
</dbReference>
<keyword evidence="3" id="KW-1185">Reference proteome</keyword>
<dbReference type="AlphaFoldDB" id="A6P1Z8"/>
<dbReference type="STRING" id="411467.BACCAP_04527"/>
<evidence type="ECO:0008006" key="4">
    <source>
        <dbReference type="Google" id="ProtNLM"/>
    </source>
</evidence>
<protein>
    <recommendedName>
        <fullName evidence="4">LysR substrate-binding domain-containing protein</fullName>
    </recommendedName>
</protein>
<organism evidence="2 3">
    <name type="scientific">Pseudoflavonifractor capillosus ATCC 29799</name>
    <dbReference type="NCBI Taxonomy" id="411467"/>
    <lineage>
        <taxon>Bacteria</taxon>
        <taxon>Bacillati</taxon>
        <taxon>Bacillota</taxon>
        <taxon>Clostridia</taxon>
        <taxon>Eubacteriales</taxon>
        <taxon>Oscillospiraceae</taxon>
        <taxon>Pseudoflavonifractor</taxon>
    </lineage>
</organism>
<reference evidence="2 3" key="1">
    <citation type="submission" date="2007-04" db="EMBL/GenBank/DDBJ databases">
        <authorList>
            <person name="Fulton L."/>
            <person name="Clifton S."/>
            <person name="Fulton B."/>
            <person name="Xu J."/>
            <person name="Minx P."/>
            <person name="Pepin K.H."/>
            <person name="Johnson M."/>
            <person name="Thiruvilangam P."/>
            <person name="Bhonagiri V."/>
            <person name="Nash W.E."/>
            <person name="Mardis E.R."/>
            <person name="Wilson R.K."/>
        </authorList>
    </citation>
    <scope>NUCLEOTIDE SEQUENCE [LARGE SCALE GENOMIC DNA]</scope>
    <source>
        <strain evidence="2 3">ATCC 29799</strain>
    </source>
</reference>
<comment type="caution">
    <text evidence="2">The sequence shown here is derived from an EMBL/GenBank/DDBJ whole genome shotgun (WGS) entry which is preliminary data.</text>
</comment>
<dbReference type="eggNOG" id="ENOG503374N">
    <property type="taxonomic scope" value="Bacteria"/>
</dbReference>
<dbReference type="EMBL" id="AAXG02000049">
    <property type="protein sequence ID" value="EDM97668.1"/>
    <property type="molecule type" value="Genomic_DNA"/>
</dbReference>
<dbReference type="Gene3D" id="3.40.190.10">
    <property type="entry name" value="Periplasmic binding protein-like II"/>
    <property type="match status" value="1"/>
</dbReference>
<evidence type="ECO:0000256" key="1">
    <source>
        <dbReference type="SAM" id="Phobius"/>
    </source>
</evidence>
<evidence type="ECO:0000313" key="2">
    <source>
        <dbReference type="EMBL" id="EDM97668.1"/>
    </source>
</evidence>
<keyword evidence="1" id="KW-0812">Transmembrane</keyword>
<accession>A6P1Z8</accession>
<keyword evidence="1" id="KW-1133">Transmembrane helix</keyword>
<proteinExistence type="predicted"/>
<gene>
    <name evidence="2" type="ORF">BACCAP_04527</name>
</gene>